<evidence type="ECO:0000256" key="3">
    <source>
        <dbReference type="ARBA" id="ARBA00012321"/>
    </source>
</evidence>
<feature type="binding site" evidence="10">
    <location>
        <position position="193"/>
    </location>
    <ligand>
        <name>substrate</name>
    </ligand>
</feature>
<dbReference type="EMBL" id="JPGK01000013">
    <property type="protein sequence ID" value="KGA92666.1"/>
    <property type="molecule type" value="Genomic_DNA"/>
</dbReference>
<dbReference type="PANTHER" id="PTHR32119">
    <property type="entry name" value="OROTIDINE 5'-PHOSPHATE DECARBOXYLASE"/>
    <property type="match status" value="1"/>
</dbReference>
<keyword evidence="7 11" id="KW-0456">Lyase</keyword>
<comment type="caution">
    <text evidence="14">The sequence shown here is derived from an EMBL/GenBank/DDBJ whole genome shotgun (WGS) entry which is preliminary data.</text>
</comment>
<accession>A0A094YHJ2</accession>
<gene>
    <name evidence="14" type="ORF">LptCag_2707</name>
</gene>
<dbReference type="PROSITE" id="PS00156">
    <property type="entry name" value="OMPDECASE"/>
    <property type="match status" value="1"/>
</dbReference>
<dbReference type="Pfam" id="PF00215">
    <property type="entry name" value="OMPdecase"/>
    <property type="match status" value="1"/>
</dbReference>
<evidence type="ECO:0000256" key="2">
    <source>
        <dbReference type="ARBA" id="ARBA00004861"/>
    </source>
</evidence>
<comment type="catalytic activity">
    <reaction evidence="8 11">
        <text>orotidine 5'-phosphate + H(+) = UMP + CO2</text>
        <dbReference type="Rhea" id="RHEA:11596"/>
        <dbReference type="ChEBI" id="CHEBI:15378"/>
        <dbReference type="ChEBI" id="CHEBI:16526"/>
        <dbReference type="ChEBI" id="CHEBI:57538"/>
        <dbReference type="ChEBI" id="CHEBI:57865"/>
        <dbReference type="EC" id="4.1.1.23"/>
    </reaction>
</comment>
<dbReference type="PATRIC" id="fig|178606.4.peg.2570"/>
<dbReference type="Proteomes" id="UP000029452">
    <property type="component" value="Unassembled WGS sequence"/>
</dbReference>
<evidence type="ECO:0000256" key="1">
    <source>
        <dbReference type="ARBA" id="ARBA00002356"/>
    </source>
</evidence>
<dbReference type="GO" id="GO:0044205">
    <property type="term" value="P:'de novo' UMP biosynthetic process"/>
    <property type="evidence" value="ECO:0007669"/>
    <property type="project" value="UniProtKB-UniPathway"/>
</dbReference>
<feature type="binding site" evidence="10">
    <location>
        <position position="226"/>
    </location>
    <ligand>
        <name>substrate</name>
    </ligand>
</feature>
<dbReference type="PANTHER" id="PTHR32119:SF2">
    <property type="entry name" value="OROTIDINE 5'-PHOSPHATE DECARBOXYLASE"/>
    <property type="match status" value="1"/>
</dbReference>
<proteinExistence type="inferred from homology"/>
<evidence type="ECO:0000259" key="13">
    <source>
        <dbReference type="SMART" id="SM00934"/>
    </source>
</evidence>
<dbReference type="InterPro" id="IPR001754">
    <property type="entry name" value="OMPdeCOase_dom"/>
</dbReference>
<feature type="domain" description="Orotidine 5'-phosphate decarboxylase" evidence="13">
    <location>
        <begin position="15"/>
        <end position="241"/>
    </location>
</feature>
<comment type="pathway">
    <text evidence="2 11">Pyrimidine metabolism; UMP biosynthesis via de novo pathway; UMP from orotate: step 2/2.</text>
</comment>
<dbReference type="GO" id="GO:0006207">
    <property type="term" value="P:'de novo' pyrimidine nucleobase biosynthetic process"/>
    <property type="evidence" value="ECO:0007669"/>
    <property type="project" value="InterPro"/>
</dbReference>
<dbReference type="InterPro" id="IPR014732">
    <property type="entry name" value="OMPdecase"/>
</dbReference>
<dbReference type="RefSeq" id="WP_052158001.1">
    <property type="nucleotide sequence ID" value="NZ_OBMB01000001.1"/>
</dbReference>
<dbReference type="InterPro" id="IPR011060">
    <property type="entry name" value="RibuloseP-bd_barrel"/>
</dbReference>
<evidence type="ECO:0000256" key="4">
    <source>
        <dbReference type="ARBA" id="ARBA00021923"/>
    </source>
</evidence>
<evidence type="ECO:0000313" key="14">
    <source>
        <dbReference type="EMBL" id="KGA92666.1"/>
    </source>
</evidence>
<feature type="active site" description="For OMPdecase activity" evidence="9">
    <location>
        <position position="75"/>
    </location>
</feature>
<dbReference type="GO" id="GO:0004590">
    <property type="term" value="F:orotidine-5'-phosphate decarboxylase activity"/>
    <property type="evidence" value="ECO:0007669"/>
    <property type="project" value="UniProtKB-EC"/>
</dbReference>
<feature type="region of interest" description="Disordered" evidence="12">
    <location>
        <begin position="230"/>
        <end position="251"/>
    </location>
</feature>
<evidence type="ECO:0000256" key="6">
    <source>
        <dbReference type="ARBA" id="ARBA00022975"/>
    </source>
</evidence>
<comment type="function">
    <text evidence="1">Catalyzes the decarboxylation of orotidine 5'-monophosphate (OMP) to uridine 5'-monophosphate (UMP).</text>
</comment>
<dbReference type="EC" id="4.1.1.23" evidence="3 11"/>
<dbReference type="UniPathway" id="UPA00070">
    <property type="reaction ID" value="UER00120"/>
</dbReference>
<comment type="similarity">
    <text evidence="11">Belongs to the OMP decarboxylase family.</text>
</comment>
<dbReference type="SUPFAM" id="SSF51366">
    <property type="entry name" value="Ribulose-phoshate binding barrel"/>
    <property type="match status" value="1"/>
</dbReference>
<evidence type="ECO:0000256" key="5">
    <source>
        <dbReference type="ARBA" id="ARBA00022793"/>
    </source>
</evidence>
<feature type="active site" description="For OMPdecase activity" evidence="9">
    <location>
        <position position="70"/>
    </location>
</feature>
<feature type="binding site" evidence="10">
    <location>
        <position position="133"/>
    </location>
    <ligand>
        <name>substrate</name>
    </ligand>
</feature>
<dbReference type="InterPro" id="IPR013785">
    <property type="entry name" value="Aldolase_TIM"/>
</dbReference>
<dbReference type="SMART" id="SM00934">
    <property type="entry name" value="OMPdecase"/>
    <property type="match status" value="1"/>
</dbReference>
<keyword evidence="6 11" id="KW-0665">Pyrimidine biosynthesis</keyword>
<evidence type="ECO:0000256" key="12">
    <source>
        <dbReference type="SAM" id="MobiDB-lite"/>
    </source>
</evidence>
<feature type="binding site" evidence="10">
    <location>
        <position position="21"/>
    </location>
    <ligand>
        <name>substrate</name>
    </ligand>
</feature>
<feature type="binding site" evidence="10">
    <location>
        <position position="205"/>
    </location>
    <ligand>
        <name>substrate</name>
    </ligand>
</feature>
<dbReference type="InterPro" id="IPR018089">
    <property type="entry name" value="OMPdecase_AS"/>
</dbReference>
<dbReference type="NCBIfam" id="TIGR01740">
    <property type="entry name" value="pyrF"/>
    <property type="match status" value="1"/>
</dbReference>
<keyword evidence="5 11" id="KW-0210">Decarboxylase</keyword>
<feature type="binding site" evidence="10">
    <location>
        <position position="43"/>
    </location>
    <ligand>
        <name>substrate</name>
    </ligand>
</feature>
<dbReference type="CDD" id="cd04725">
    <property type="entry name" value="OMP_decarboxylase_like"/>
    <property type="match status" value="1"/>
</dbReference>
<sequence>MTDRVNSFRKILTNPFCLALDLRSWEEALRLLSRLTPKPAIVKIGPLLYLRESGRIGEWLIRTDQPVFLDFKWHDIPNTVAGSVEAIPGSSVKLLTVHAQGGKKMIRAAKDAADNRESSGKGRPLVLAVTVLTHLDGPQLAELGIQGRQDAVRRLGTLALESGADGLVMSPGDLPMARKEWGKEPLLVTPGIRFPDRNRIQNDDQILAESPENALQKGSDLLVVGRPILESPDPPASWSQFLLSRASPPEA</sequence>
<feature type="binding site" evidence="10">
    <location>
        <position position="225"/>
    </location>
    <ligand>
        <name>substrate</name>
    </ligand>
</feature>
<organism evidence="14 15">
    <name type="scientific">Leptospirillum ferriphilum</name>
    <dbReference type="NCBI Taxonomy" id="178606"/>
    <lineage>
        <taxon>Bacteria</taxon>
        <taxon>Pseudomonadati</taxon>
        <taxon>Nitrospirota</taxon>
        <taxon>Nitrospiria</taxon>
        <taxon>Nitrospirales</taxon>
        <taxon>Nitrospiraceae</taxon>
        <taxon>Leptospirillum</taxon>
    </lineage>
</organism>
<feature type="active site" description="For OMPdecase activity" evidence="9">
    <location>
        <position position="72"/>
    </location>
</feature>
<evidence type="ECO:0000256" key="11">
    <source>
        <dbReference type="RuleBase" id="RU000512"/>
    </source>
</evidence>
<name>A0A094YHJ2_9BACT</name>
<evidence type="ECO:0000256" key="7">
    <source>
        <dbReference type="ARBA" id="ARBA00023239"/>
    </source>
</evidence>
<dbReference type="Gene3D" id="3.20.20.70">
    <property type="entry name" value="Aldolase class I"/>
    <property type="match status" value="1"/>
</dbReference>
<evidence type="ECO:0000256" key="10">
    <source>
        <dbReference type="PIRSR" id="PIRSR614732-2"/>
    </source>
</evidence>
<dbReference type="GO" id="GO:0005829">
    <property type="term" value="C:cytosol"/>
    <property type="evidence" value="ECO:0007669"/>
    <property type="project" value="TreeGrafter"/>
</dbReference>
<evidence type="ECO:0000256" key="8">
    <source>
        <dbReference type="ARBA" id="ARBA00049157"/>
    </source>
</evidence>
<dbReference type="AlphaFoldDB" id="A0A094YHJ2"/>
<reference evidence="14 15" key="1">
    <citation type="submission" date="2014-06" db="EMBL/GenBank/DDBJ databases">
        <title>Draft genome sequence of iron oxidizing acidophile Leptospirillum ferriphilum DSM14647.</title>
        <authorList>
            <person name="Cardenas J.P."/>
            <person name="Lazcano M."/>
            <person name="Ossandon F.J."/>
            <person name="Corbett M."/>
            <person name="Holmes D.S."/>
            <person name="Watkin E."/>
        </authorList>
    </citation>
    <scope>NUCLEOTIDE SEQUENCE [LARGE SCALE GENOMIC DNA]</scope>
    <source>
        <strain evidence="14 15">DSM 14647</strain>
    </source>
</reference>
<protein>
    <recommendedName>
        <fullName evidence="4 11">Orotidine 5'-phosphate decarboxylase</fullName>
        <ecNumber evidence="3 11">4.1.1.23</ecNumber>
    </recommendedName>
</protein>
<evidence type="ECO:0000313" key="15">
    <source>
        <dbReference type="Proteomes" id="UP000029452"/>
    </source>
</evidence>
<evidence type="ECO:0000256" key="9">
    <source>
        <dbReference type="PIRSR" id="PIRSR614732-1"/>
    </source>
</evidence>